<dbReference type="Proteomes" id="UP001146120">
    <property type="component" value="Unassembled WGS sequence"/>
</dbReference>
<feature type="compositionally biased region" description="Basic and acidic residues" evidence="1">
    <location>
        <begin position="87"/>
        <end position="101"/>
    </location>
</feature>
<name>A0AAV2YRJ2_9STRA</name>
<protein>
    <submittedName>
        <fullName evidence="2">Uncharacterized protein</fullName>
    </submittedName>
</protein>
<proteinExistence type="predicted"/>
<evidence type="ECO:0000313" key="2">
    <source>
        <dbReference type="EMBL" id="DAZ95264.1"/>
    </source>
</evidence>
<accession>A0AAV2YRJ2</accession>
<feature type="compositionally biased region" description="Basic and acidic residues" evidence="1">
    <location>
        <begin position="110"/>
        <end position="121"/>
    </location>
</feature>
<reference evidence="2" key="2">
    <citation type="journal article" date="2023" name="Microbiol Resour">
        <title>Decontamination and Annotation of the Draft Genome Sequence of the Oomycete Lagenidium giganteum ARSEF 373.</title>
        <authorList>
            <person name="Morgan W.R."/>
            <person name="Tartar A."/>
        </authorList>
    </citation>
    <scope>NUCLEOTIDE SEQUENCE</scope>
    <source>
        <strain evidence="2">ARSEF 373</strain>
    </source>
</reference>
<gene>
    <name evidence="2" type="ORF">N0F65_002376</name>
</gene>
<keyword evidence="3" id="KW-1185">Reference proteome</keyword>
<dbReference type="AlphaFoldDB" id="A0AAV2YRJ2"/>
<feature type="region of interest" description="Disordered" evidence="1">
    <location>
        <begin position="87"/>
        <end position="121"/>
    </location>
</feature>
<comment type="caution">
    <text evidence="2">The sequence shown here is derived from an EMBL/GenBank/DDBJ whole genome shotgun (WGS) entry which is preliminary data.</text>
</comment>
<sequence>MEHDAETADDPAHGPAELRKDHDGRHDERHGQAEHGAAGHLEVRGRELDALVDAAHVEHEQQRAEAEHGRRPPVILDAVVVRHLGAEVRGGHVEREDHGEREPDEQFTGQDHDADPDQRHADGRQATVANEAQQHVEARRLLGHVLQLGRVDELVAERGRKVHDHDHERQEQHEEEDVIALAAHWRRVVRVALARLLLLALVRGVVFHIERRTLTRHDG</sequence>
<evidence type="ECO:0000313" key="3">
    <source>
        <dbReference type="Proteomes" id="UP001146120"/>
    </source>
</evidence>
<feature type="region of interest" description="Disordered" evidence="1">
    <location>
        <begin position="1"/>
        <end position="47"/>
    </location>
</feature>
<dbReference type="EMBL" id="DAKRPA010000212">
    <property type="protein sequence ID" value="DAZ95264.1"/>
    <property type="molecule type" value="Genomic_DNA"/>
</dbReference>
<organism evidence="2 3">
    <name type="scientific">Lagenidium giganteum</name>
    <dbReference type="NCBI Taxonomy" id="4803"/>
    <lineage>
        <taxon>Eukaryota</taxon>
        <taxon>Sar</taxon>
        <taxon>Stramenopiles</taxon>
        <taxon>Oomycota</taxon>
        <taxon>Peronosporomycetes</taxon>
        <taxon>Pythiales</taxon>
        <taxon>Pythiaceae</taxon>
    </lineage>
</organism>
<reference evidence="2" key="1">
    <citation type="submission" date="2022-11" db="EMBL/GenBank/DDBJ databases">
        <authorList>
            <person name="Morgan W.R."/>
            <person name="Tartar A."/>
        </authorList>
    </citation>
    <scope>NUCLEOTIDE SEQUENCE</scope>
    <source>
        <strain evidence="2">ARSEF 373</strain>
    </source>
</reference>
<feature type="compositionally biased region" description="Basic and acidic residues" evidence="1">
    <location>
        <begin position="1"/>
        <end position="33"/>
    </location>
</feature>
<evidence type="ECO:0000256" key="1">
    <source>
        <dbReference type="SAM" id="MobiDB-lite"/>
    </source>
</evidence>